<dbReference type="AlphaFoldDB" id="H1XR89"/>
<dbReference type="STRING" id="880073.Cabys_342"/>
<keyword evidence="3" id="KW-1185">Reference proteome</keyword>
<dbReference type="Proteomes" id="UP000004671">
    <property type="component" value="Chromosome"/>
</dbReference>
<evidence type="ECO:0000313" key="3">
    <source>
        <dbReference type="Proteomes" id="UP000004671"/>
    </source>
</evidence>
<reference evidence="2 3" key="1">
    <citation type="submission" date="2011-09" db="EMBL/GenBank/DDBJ databases">
        <title>The permanent draft genome of Caldithrix abyssi DSM 13497.</title>
        <authorList>
            <consortium name="US DOE Joint Genome Institute (JGI-PGF)"/>
            <person name="Lucas S."/>
            <person name="Han J."/>
            <person name="Lapidus A."/>
            <person name="Bruce D."/>
            <person name="Goodwin L."/>
            <person name="Pitluck S."/>
            <person name="Peters L."/>
            <person name="Kyrpides N."/>
            <person name="Mavromatis K."/>
            <person name="Ivanova N."/>
            <person name="Mikhailova N."/>
            <person name="Chertkov O."/>
            <person name="Detter J.C."/>
            <person name="Tapia R."/>
            <person name="Han C."/>
            <person name="Land M."/>
            <person name="Hauser L."/>
            <person name="Markowitz V."/>
            <person name="Cheng J.-F."/>
            <person name="Hugenholtz P."/>
            <person name="Woyke T."/>
            <person name="Wu D."/>
            <person name="Spring S."/>
            <person name="Brambilla E."/>
            <person name="Klenk H.-P."/>
            <person name="Eisen J.A."/>
        </authorList>
    </citation>
    <scope>NUCLEOTIDE SEQUENCE [LARGE SCALE GENOMIC DNA]</scope>
    <source>
        <strain evidence="2 3">DSM 13497</strain>
    </source>
</reference>
<dbReference type="PaxDb" id="880073-Calab_1620"/>
<dbReference type="InParanoid" id="H1XR89"/>
<dbReference type="EMBL" id="CM001402">
    <property type="protein sequence ID" value="EHO41240.1"/>
    <property type="molecule type" value="Genomic_DNA"/>
</dbReference>
<proteinExistence type="predicted"/>
<name>H1XR89_CALAY</name>
<sequence length="109" mass="12326">MLNEETDENMKRVITANTIKQALAAGKKQLYAPLKETIVTPEARTLAKQNGVELLEFSTSTLEGQPIDENLVRRVIEEVMSQLPPSKRNYQEIKKVVIEVLTAYLQKKA</sequence>
<organism evidence="2 3">
    <name type="scientific">Caldithrix abyssi DSM 13497</name>
    <dbReference type="NCBI Taxonomy" id="880073"/>
    <lineage>
        <taxon>Bacteria</taxon>
        <taxon>Pseudomonadati</taxon>
        <taxon>Calditrichota</taxon>
        <taxon>Calditrichia</taxon>
        <taxon>Calditrichales</taxon>
        <taxon>Calditrichaceae</taxon>
        <taxon>Caldithrix</taxon>
    </lineage>
</organism>
<protein>
    <submittedName>
        <fullName evidence="2">Uncharacterized protein</fullName>
    </submittedName>
</protein>
<accession>H1XR89</accession>
<gene>
    <name evidence="1" type="ORF">Cabys_342</name>
    <name evidence="2" type="ORF">Calab_1620</name>
</gene>
<reference evidence="1 4" key="2">
    <citation type="submission" date="2016-11" db="EMBL/GenBank/DDBJ databases">
        <title>Genomic analysis of Caldithrix abyssi and proposal of a novel bacterial phylum Caldithrichaeota.</title>
        <authorList>
            <person name="Kublanov I."/>
            <person name="Sigalova O."/>
            <person name="Gavrilov S."/>
            <person name="Lebedinsky A."/>
            <person name="Ivanova N."/>
            <person name="Daum C."/>
            <person name="Reddy T."/>
            <person name="Klenk H.P."/>
            <person name="Goker M."/>
            <person name="Reva O."/>
            <person name="Miroshnichenko M."/>
            <person name="Kyprides N."/>
            <person name="Woyke T."/>
            <person name="Gelfand M."/>
        </authorList>
    </citation>
    <scope>NUCLEOTIDE SEQUENCE [LARGE SCALE GENOMIC DNA]</scope>
    <source>
        <strain evidence="1 4">LF13</strain>
    </source>
</reference>
<evidence type="ECO:0000313" key="2">
    <source>
        <dbReference type="EMBL" id="EHO41240.1"/>
    </source>
</evidence>
<evidence type="ECO:0000313" key="1">
    <source>
        <dbReference type="EMBL" id="APF17093.1"/>
    </source>
</evidence>
<dbReference type="KEGG" id="caby:Cabys_342"/>
<dbReference type="EMBL" id="CP018099">
    <property type="protein sequence ID" value="APF17093.1"/>
    <property type="molecule type" value="Genomic_DNA"/>
</dbReference>
<dbReference type="HOGENOM" id="CLU_2178972_0_0_0"/>
<evidence type="ECO:0000313" key="4">
    <source>
        <dbReference type="Proteomes" id="UP000183868"/>
    </source>
</evidence>
<dbReference type="Proteomes" id="UP000183868">
    <property type="component" value="Chromosome"/>
</dbReference>